<evidence type="ECO:0000256" key="2">
    <source>
        <dbReference type="ARBA" id="ARBA00022729"/>
    </source>
</evidence>
<reference evidence="5" key="1">
    <citation type="journal article" date="2019" name="Int. J. Syst. Evol. Microbiol.">
        <title>The Global Catalogue of Microorganisms (GCM) 10K type strain sequencing project: providing services to taxonomists for standard genome sequencing and annotation.</title>
        <authorList>
            <consortium name="The Broad Institute Genomics Platform"/>
            <consortium name="The Broad Institute Genome Sequencing Center for Infectious Disease"/>
            <person name="Wu L."/>
            <person name="Ma J."/>
        </authorList>
    </citation>
    <scope>NUCLEOTIDE SEQUENCE [LARGE SCALE GENOMIC DNA]</scope>
    <source>
        <strain evidence="5">JCM 18204</strain>
    </source>
</reference>
<organism evidence="4 5">
    <name type="scientific">Lysobacter hankyongensis</name>
    <dbReference type="NCBI Taxonomy" id="1176535"/>
    <lineage>
        <taxon>Bacteria</taxon>
        <taxon>Pseudomonadati</taxon>
        <taxon>Pseudomonadota</taxon>
        <taxon>Gammaproteobacteria</taxon>
        <taxon>Lysobacterales</taxon>
        <taxon>Lysobacteraceae</taxon>
        <taxon>Lysobacter</taxon>
    </lineage>
</organism>
<evidence type="ECO:0000256" key="3">
    <source>
        <dbReference type="SAM" id="SignalP"/>
    </source>
</evidence>
<name>A0ABP9CBA0_9GAMM</name>
<evidence type="ECO:0000256" key="1">
    <source>
        <dbReference type="ARBA" id="ARBA00006135"/>
    </source>
</evidence>
<feature type="chain" id="PRO_5045707700" evidence="3">
    <location>
        <begin position="28"/>
        <end position="261"/>
    </location>
</feature>
<keyword evidence="5" id="KW-1185">Reference proteome</keyword>
<sequence>MSRLHRSCYAVLLCVLASMTLAMPAFAQVIVEYEYEPDRIYEVRTGLGITTQIELSPSEDILDYSTGFNSGWELNRRDNVFYLKPKNVDVDTNMMVRTATHSYLFELKVVATDWTALEQAKRAGVHYKIAFSYPNNTVFSAAAAAEAKGGPKPRQSEIDTELDKTRAYYFDYSYSTRTKNKWLVPVNVYDDGQFTYIRFNNINRFPTGDFPAVFGREREGGEDFLVNTTVEDNTLVVHGTYPFLVVRHGKNVVGLRRNKQK</sequence>
<proteinExistence type="inferred from homology"/>
<dbReference type="InterPro" id="IPR038161">
    <property type="entry name" value="VirB9/CagX/TrbG_C_sf"/>
</dbReference>
<dbReference type="InterPro" id="IPR033645">
    <property type="entry name" value="VirB9/CagX/TrbG_C"/>
</dbReference>
<comment type="caution">
    <text evidence="4">The sequence shown here is derived from an EMBL/GenBank/DDBJ whole genome shotgun (WGS) entry which is preliminary data.</text>
</comment>
<keyword evidence="2 3" id="KW-0732">Signal</keyword>
<dbReference type="CDD" id="cd06911">
    <property type="entry name" value="VirB9_CagX_TrbG"/>
    <property type="match status" value="1"/>
</dbReference>
<dbReference type="Proteomes" id="UP001499959">
    <property type="component" value="Unassembled WGS sequence"/>
</dbReference>
<dbReference type="Pfam" id="PF03524">
    <property type="entry name" value="CagX"/>
    <property type="match status" value="1"/>
</dbReference>
<dbReference type="RefSeq" id="WP_425562735.1">
    <property type="nucleotide sequence ID" value="NZ_BAABJE010000030.1"/>
</dbReference>
<dbReference type="Gene3D" id="2.60.40.2500">
    <property type="match status" value="1"/>
</dbReference>
<dbReference type="EMBL" id="BAABJE010000030">
    <property type="protein sequence ID" value="GAA4807342.1"/>
    <property type="molecule type" value="Genomic_DNA"/>
</dbReference>
<gene>
    <name evidence="4" type="ORF">GCM10023307_37590</name>
</gene>
<evidence type="ECO:0000313" key="5">
    <source>
        <dbReference type="Proteomes" id="UP001499959"/>
    </source>
</evidence>
<feature type="signal peptide" evidence="3">
    <location>
        <begin position="1"/>
        <end position="27"/>
    </location>
</feature>
<comment type="similarity">
    <text evidence="1">Belongs to the TrbG/VirB9 family.</text>
</comment>
<accession>A0ABP9CBA0</accession>
<evidence type="ECO:0000313" key="4">
    <source>
        <dbReference type="EMBL" id="GAA4807342.1"/>
    </source>
</evidence>
<protein>
    <submittedName>
        <fullName evidence="4">TrbG/VirB9 family P-type conjugative transfer protein</fullName>
    </submittedName>
</protein>
<dbReference type="InterPro" id="IPR010258">
    <property type="entry name" value="Conjugal_tfr_TrbG/VirB9/CagX"/>
</dbReference>